<evidence type="ECO:0000313" key="1">
    <source>
        <dbReference type="EMBL" id="QSX08632.1"/>
    </source>
</evidence>
<dbReference type="SFLD" id="SFLDG01140">
    <property type="entry name" value="C2.B:_Phosphomannomutase_and_P"/>
    <property type="match status" value="1"/>
</dbReference>
<evidence type="ECO:0000313" key="2">
    <source>
        <dbReference type="Proteomes" id="UP000663499"/>
    </source>
</evidence>
<dbReference type="NCBIfam" id="TIGR00099">
    <property type="entry name" value="Cof-subfamily"/>
    <property type="match status" value="1"/>
</dbReference>
<dbReference type="GO" id="GO:0000287">
    <property type="term" value="F:magnesium ion binding"/>
    <property type="evidence" value="ECO:0007669"/>
    <property type="project" value="TreeGrafter"/>
</dbReference>
<proteinExistence type="predicted"/>
<keyword evidence="2" id="KW-1185">Reference proteome</keyword>
<dbReference type="SFLD" id="SFLDG01144">
    <property type="entry name" value="C2.B.4:_PGP_Like"/>
    <property type="match status" value="1"/>
</dbReference>
<dbReference type="NCBIfam" id="TIGR01484">
    <property type="entry name" value="HAD-SF-IIB"/>
    <property type="match status" value="1"/>
</dbReference>
<dbReference type="SUPFAM" id="SSF56784">
    <property type="entry name" value="HAD-like"/>
    <property type="match status" value="1"/>
</dbReference>
<dbReference type="KEGG" id="alka:J0B03_00635"/>
<dbReference type="InterPro" id="IPR036412">
    <property type="entry name" value="HAD-like_sf"/>
</dbReference>
<dbReference type="SFLD" id="SFLDS00003">
    <property type="entry name" value="Haloacid_Dehalogenase"/>
    <property type="match status" value="1"/>
</dbReference>
<dbReference type="PANTHER" id="PTHR10000">
    <property type="entry name" value="PHOSPHOSERINE PHOSPHATASE"/>
    <property type="match status" value="1"/>
</dbReference>
<dbReference type="GO" id="GO:0016791">
    <property type="term" value="F:phosphatase activity"/>
    <property type="evidence" value="ECO:0007669"/>
    <property type="project" value="TreeGrafter"/>
</dbReference>
<dbReference type="GO" id="GO:0005829">
    <property type="term" value="C:cytosol"/>
    <property type="evidence" value="ECO:0007669"/>
    <property type="project" value="TreeGrafter"/>
</dbReference>
<accession>A0A975AHN4</accession>
<dbReference type="InterPro" id="IPR023214">
    <property type="entry name" value="HAD_sf"/>
</dbReference>
<dbReference type="EMBL" id="CP071444">
    <property type="protein sequence ID" value="QSX08632.1"/>
    <property type="molecule type" value="Genomic_DNA"/>
</dbReference>
<dbReference type="Proteomes" id="UP000663499">
    <property type="component" value="Chromosome"/>
</dbReference>
<dbReference type="Gene3D" id="3.40.50.1000">
    <property type="entry name" value="HAD superfamily/HAD-like"/>
    <property type="match status" value="1"/>
</dbReference>
<protein>
    <submittedName>
        <fullName evidence="1">HAD family phosphatase</fullName>
    </submittedName>
</protein>
<sequence>MKYKLIVMDMDGTVLKSNHNVSRQSRNVLDRARAAGIRVTLASGRNFNNMLHIVKKLGIVEPIVSNDGALIKDPVTGEVLFEDYFQPDCLVKILEEIHRHGLTYTINFDYASVSNRSMNYLGFLQRMGLRAIAAGIYEKGVRVTKTHEEIVSDILDKKHKAYKVTTLNNDPEAHGMEETSRWIEEHWGDCAKISYSGLKNFDVLPVHVTKSHGLIVLQEHYGINREEIIAFGDSYNDLEMLRHAGFGVAMGNASDHVKNTADYVTKTNDSHGVAYAIEKFILNDLDMD</sequence>
<dbReference type="CDD" id="cd07516">
    <property type="entry name" value="HAD_Pase"/>
    <property type="match status" value="1"/>
</dbReference>
<gene>
    <name evidence="1" type="ORF">J0B03_00635</name>
</gene>
<organism evidence="1 2">
    <name type="scientific">Alkalibacter rhizosphaerae</name>
    <dbReference type="NCBI Taxonomy" id="2815577"/>
    <lineage>
        <taxon>Bacteria</taxon>
        <taxon>Bacillati</taxon>
        <taxon>Bacillota</taxon>
        <taxon>Clostridia</taxon>
        <taxon>Eubacteriales</taxon>
        <taxon>Eubacteriaceae</taxon>
        <taxon>Alkalibacter</taxon>
    </lineage>
</organism>
<dbReference type="InterPro" id="IPR000150">
    <property type="entry name" value="Cof"/>
</dbReference>
<dbReference type="InterPro" id="IPR006379">
    <property type="entry name" value="HAD-SF_hydro_IIB"/>
</dbReference>
<dbReference type="Gene3D" id="3.30.1240.10">
    <property type="match status" value="1"/>
</dbReference>
<name>A0A975AHN4_9FIRM</name>
<dbReference type="Pfam" id="PF08282">
    <property type="entry name" value="Hydrolase_3"/>
    <property type="match status" value="1"/>
</dbReference>
<dbReference type="PROSITE" id="PS01229">
    <property type="entry name" value="COF_2"/>
    <property type="match status" value="1"/>
</dbReference>
<dbReference type="PANTHER" id="PTHR10000:SF8">
    <property type="entry name" value="HAD SUPERFAMILY HYDROLASE-LIKE, TYPE 3"/>
    <property type="match status" value="1"/>
</dbReference>
<reference evidence="1" key="1">
    <citation type="submission" date="2021-03" db="EMBL/GenBank/DDBJ databases">
        <title>Alkalibacter marinus sp. nov., isolated from tidal flat sediment.</title>
        <authorList>
            <person name="Namirimu T."/>
            <person name="Yang J.-A."/>
            <person name="Yang S.-H."/>
            <person name="Kim Y.-J."/>
            <person name="Kwon K.K."/>
        </authorList>
    </citation>
    <scope>NUCLEOTIDE SEQUENCE</scope>
    <source>
        <strain evidence="1">ES005</strain>
    </source>
</reference>
<dbReference type="RefSeq" id="WP_207299973.1">
    <property type="nucleotide sequence ID" value="NZ_CP071444.1"/>
</dbReference>
<dbReference type="AlphaFoldDB" id="A0A975AHN4"/>